<organism evidence="1 2">
    <name type="scientific">Microvirga aerophila</name>
    <dbReference type="NCBI Taxonomy" id="670291"/>
    <lineage>
        <taxon>Bacteria</taxon>
        <taxon>Pseudomonadati</taxon>
        <taxon>Pseudomonadota</taxon>
        <taxon>Alphaproteobacteria</taxon>
        <taxon>Hyphomicrobiales</taxon>
        <taxon>Methylobacteriaceae</taxon>
        <taxon>Microvirga</taxon>
    </lineage>
</organism>
<gene>
    <name evidence="1" type="ORF">MAE02_30440</name>
</gene>
<dbReference type="AlphaFoldDB" id="A0A512BTN6"/>
<evidence type="ECO:0008006" key="3">
    <source>
        <dbReference type="Google" id="ProtNLM"/>
    </source>
</evidence>
<accession>A0A512BTN6</accession>
<reference evidence="1 2" key="1">
    <citation type="submission" date="2019-07" db="EMBL/GenBank/DDBJ databases">
        <title>Whole genome shotgun sequence of Microvirga aerophila NBRC 106136.</title>
        <authorList>
            <person name="Hosoyama A."/>
            <person name="Uohara A."/>
            <person name="Ohji S."/>
            <person name="Ichikawa N."/>
        </authorList>
    </citation>
    <scope>NUCLEOTIDE SEQUENCE [LARGE SCALE GENOMIC DNA]</scope>
    <source>
        <strain evidence="1 2">NBRC 106136</strain>
    </source>
</reference>
<dbReference type="RefSeq" id="WP_147021805.1">
    <property type="nucleotide sequence ID" value="NZ_BJYU01000040.1"/>
</dbReference>
<dbReference type="EMBL" id="BJYU01000040">
    <property type="protein sequence ID" value="GEO15348.1"/>
    <property type="molecule type" value="Genomic_DNA"/>
</dbReference>
<protein>
    <recommendedName>
        <fullName evidence="3">Adenylate cyclase</fullName>
    </recommendedName>
</protein>
<proteinExistence type="predicted"/>
<keyword evidence="2" id="KW-1185">Reference proteome</keyword>
<comment type="caution">
    <text evidence="1">The sequence shown here is derived from an EMBL/GenBank/DDBJ whole genome shotgun (WGS) entry which is preliminary data.</text>
</comment>
<dbReference type="Proteomes" id="UP000321085">
    <property type="component" value="Unassembled WGS sequence"/>
</dbReference>
<evidence type="ECO:0000313" key="1">
    <source>
        <dbReference type="EMBL" id="GEO15348.1"/>
    </source>
</evidence>
<evidence type="ECO:0000313" key="2">
    <source>
        <dbReference type="Proteomes" id="UP000321085"/>
    </source>
</evidence>
<sequence>MSITRRFLLAPSLARLLEQERGGRHILEGYFPDRHGRSLHVRVEEGIGSLILVAAGPGESVEAAAAVPLAQAEALLDLAASGLAYQRIDLDLGTRTASISRIMAPGGCCHVNSGLTATV</sequence>
<name>A0A512BTN6_9HYPH</name>